<dbReference type="EMBL" id="JAGGMS010000001">
    <property type="protein sequence ID" value="MBP2184831.1"/>
    <property type="molecule type" value="Genomic_DNA"/>
</dbReference>
<evidence type="ECO:0000256" key="1">
    <source>
        <dbReference type="SAM" id="Coils"/>
    </source>
</evidence>
<evidence type="ECO:0000256" key="2">
    <source>
        <dbReference type="SAM" id="MobiDB-lite"/>
    </source>
</evidence>
<keyword evidence="1" id="KW-0175">Coiled coil</keyword>
<name>A0ABS4PZH7_9PSEU</name>
<feature type="region of interest" description="Disordered" evidence="2">
    <location>
        <begin position="1"/>
        <end position="20"/>
    </location>
</feature>
<keyword evidence="4" id="KW-1185">Reference proteome</keyword>
<dbReference type="Proteomes" id="UP000741013">
    <property type="component" value="Unassembled WGS sequence"/>
</dbReference>
<reference evidence="3 4" key="1">
    <citation type="submission" date="2021-03" db="EMBL/GenBank/DDBJ databases">
        <title>Sequencing the genomes of 1000 actinobacteria strains.</title>
        <authorList>
            <person name="Klenk H.-P."/>
        </authorList>
    </citation>
    <scope>NUCLEOTIDE SEQUENCE [LARGE SCALE GENOMIC DNA]</scope>
    <source>
        <strain evidence="3 4">DSM 45510</strain>
    </source>
</reference>
<protein>
    <submittedName>
        <fullName evidence="3">Uncharacterized protein</fullName>
    </submittedName>
</protein>
<organism evidence="3 4">
    <name type="scientific">Amycolatopsis magusensis</name>
    <dbReference type="NCBI Taxonomy" id="882444"/>
    <lineage>
        <taxon>Bacteria</taxon>
        <taxon>Bacillati</taxon>
        <taxon>Actinomycetota</taxon>
        <taxon>Actinomycetes</taxon>
        <taxon>Pseudonocardiales</taxon>
        <taxon>Pseudonocardiaceae</taxon>
        <taxon>Amycolatopsis</taxon>
    </lineage>
</organism>
<proteinExistence type="predicted"/>
<evidence type="ECO:0000313" key="3">
    <source>
        <dbReference type="EMBL" id="MBP2184831.1"/>
    </source>
</evidence>
<feature type="coiled-coil region" evidence="1">
    <location>
        <begin position="32"/>
        <end position="66"/>
    </location>
</feature>
<evidence type="ECO:0000313" key="4">
    <source>
        <dbReference type="Proteomes" id="UP000741013"/>
    </source>
</evidence>
<dbReference type="RefSeq" id="WP_209667792.1">
    <property type="nucleotide sequence ID" value="NZ_JAGGMS010000001.1"/>
</dbReference>
<gene>
    <name evidence="3" type="ORF">JOM49_006357</name>
</gene>
<comment type="caution">
    <text evidence="3">The sequence shown here is derived from an EMBL/GenBank/DDBJ whole genome shotgun (WGS) entry which is preliminary data.</text>
</comment>
<accession>A0ABS4PZH7</accession>
<sequence length="76" mass="8455">MTDPETAEPEPAAVGESLDGLQMRIGQYGLQIARHGRRLDEHARDLDQLQDDLDTLSRQIASGLSRRDELYPPDPG</sequence>